<feature type="domain" description="Knr4/Smi1-like" evidence="1">
    <location>
        <begin position="30"/>
        <end position="169"/>
    </location>
</feature>
<dbReference type="SMART" id="SM00860">
    <property type="entry name" value="SMI1_KNR4"/>
    <property type="match status" value="1"/>
</dbReference>
<dbReference type="Gene3D" id="3.40.1580.10">
    <property type="entry name" value="SMI1/KNR4-like"/>
    <property type="match status" value="1"/>
</dbReference>
<reference evidence="2" key="1">
    <citation type="submission" date="2022-06" db="EMBL/GenBank/DDBJ databases">
        <title>Genomic Encyclopedia of Archaeal and Bacterial Type Strains, Phase II (KMG-II): from individual species to whole genera.</title>
        <authorList>
            <person name="Goeker M."/>
        </authorList>
    </citation>
    <scope>NUCLEOTIDE SEQUENCE</scope>
    <source>
        <strain evidence="2">DSM 43935</strain>
    </source>
</reference>
<evidence type="ECO:0000259" key="1">
    <source>
        <dbReference type="SMART" id="SM00860"/>
    </source>
</evidence>
<gene>
    <name evidence="2" type="ORF">LX83_006333</name>
</gene>
<dbReference type="Proteomes" id="UP001206128">
    <property type="component" value="Unassembled WGS sequence"/>
</dbReference>
<dbReference type="AlphaFoldDB" id="A0AAE3KP51"/>
<dbReference type="RefSeq" id="WP_253778228.1">
    <property type="nucleotide sequence ID" value="NZ_JAMTCK010000018.1"/>
</dbReference>
<evidence type="ECO:0000313" key="2">
    <source>
        <dbReference type="EMBL" id="MCP2169448.1"/>
    </source>
</evidence>
<dbReference type="SUPFAM" id="SSF160631">
    <property type="entry name" value="SMI1/KNR4-like"/>
    <property type="match status" value="1"/>
</dbReference>
<dbReference type="InterPro" id="IPR018958">
    <property type="entry name" value="Knr4/Smi1-like_dom"/>
</dbReference>
<dbReference type="InterPro" id="IPR037883">
    <property type="entry name" value="Knr4/Smi1-like_sf"/>
</dbReference>
<evidence type="ECO:0000313" key="3">
    <source>
        <dbReference type="Proteomes" id="UP001206128"/>
    </source>
</evidence>
<proteinExistence type="predicted"/>
<comment type="caution">
    <text evidence="2">The sequence shown here is derived from an EMBL/GenBank/DDBJ whole genome shotgun (WGS) entry which is preliminary data.</text>
</comment>
<organism evidence="2 3">
    <name type="scientific">Goodfellowiella coeruleoviolacea</name>
    <dbReference type="NCBI Taxonomy" id="334858"/>
    <lineage>
        <taxon>Bacteria</taxon>
        <taxon>Bacillati</taxon>
        <taxon>Actinomycetota</taxon>
        <taxon>Actinomycetes</taxon>
        <taxon>Pseudonocardiales</taxon>
        <taxon>Pseudonocardiaceae</taxon>
        <taxon>Goodfellowiella</taxon>
    </lineage>
</organism>
<dbReference type="Pfam" id="PF09346">
    <property type="entry name" value="SMI1_KNR4"/>
    <property type="match status" value="1"/>
</dbReference>
<name>A0AAE3KP51_9PSEU</name>
<protein>
    <submittedName>
        <fullName evidence="2">Cell wall assembly regulator SMI1</fullName>
    </submittedName>
</protein>
<keyword evidence="3" id="KW-1185">Reference proteome</keyword>
<dbReference type="EMBL" id="JAMTCK010000018">
    <property type="protein sequence ID" value="MCP2169448.1"/>
    <property type="molecule type" value="Genomic_DNA"/>
</dbReference>
<sequence length="196" mass="21088">MLPSVADSWAQITAWLRDRTPVSAAHLGPPATEHDIADVVALLGRPLPADLVEWWRRCCGVTEFVTGRLIAPRYAPYTLDEVVDNRETMLAVASCADAADTAALAAEPAGSPCVDWLPVWLPIAHDGGGCLLFADLRPGSLHGCVMEWDEYEGATGEPRWPSIAAMLAEIAHALHHGTDIDGLRVEACDDGTLDWV</sequence>
<accession>A0AAE3KP51</accession>